<dbReference type="PATRIC" id="fig|28128.5.peg.2503"/>
<gene>
    <name evidence="1" type="ORF">HMPREF3226_02431</name>
</gene>
<dbReference type="EMBL" id="LRQG01000221">
    <property type="protein sequence ID" value="KXA33558.1"/>
    <property type="molecule type" value="Genomic_DNA"/>
</dbReference>
<evidence type="ECO:0000313" key="2">
    <source>
        <dbReference type="Proteomes" id="UP000070533"/>
    </source>
</evidence>
<evidence type="ECO:0000313" key="1">
    <source>
        <dbReference type="EMBL" id="KXA33558.1"/>
    </source>
</evidence>
<sequence>MRSRNTIEYLGVWEQLNNPVFKSIEFDAFRNRAGLNSFSLHPKIPHRCS</sequence>
<dbReference type="Proteomes" id="UP000070533">
    <property type="component" value="Unassembled WGS sequence"/>
</dbReference>
<reference evidence="2" key="1">
    <citation type="submission" date="2016-01" db="EMBL/GenBank/DDBJ databases">
        <authorList>
            <person name="Mitreva M."/>
            <person name="Pepin K.H."/>
            <person name="Mihindukulasuriya K.A."/>
            <person name="Fulton R."/>
            <person name="Fronick C."/>
            <person name="O'Laughlin M."/>
            <person name="Miner T."/>
            <person name="Herter B."/>
            <person name="Rosa B.A."/>
            <person name="Cordes M."/>
            <person name="Tomlinson C."/>
            <person name="Wollam A."/>
            <person name="Palsikar V.B."/>
            <person name="Mardis E.R."/>
            <person name="Wilson R.K."/>
        </authorList>
    </citation>
    <scope>NUCLEOTIDE SEQUENCE [LARGE SCALE GENOMIC DNA]</scope>
    <source>
        <strain evidence="2">MJR7716</strain>
    </source>
</reference>
<organism evidence="1 2">
    <name type="scientific">Prevotella corporis</name>
    <dbReference type="NCBI Taxonomy" id="28128"/>
    <lineage>
        <taxon>Bacteria</taxon>
        <taxon>Pseudomonadati</taxon>
        <taxon>Bacteroidota</taxon>
        <taxon>Bacteroidia</taxon>
        <taxon>Bacteroidales</taxon>
        <taxon>Prevotellaceae</taxon>
        <taxon>Prevotella</taxon>
    </lineage>
</organism>
<proteinExistence type="predicted"/>
<accession>A0A133PVW6</accession>
<keyword evidence="2" id="KW-1185">Reference proteome</keyword>
<protein>
    <submittedName>
        <fullName evidence="1">Uncharacterized protein</fullName>
    </submittedName>
</protein>
<name>A0A133PVW6_9BACT</name>
<dbReference type="AlphaFoldDB" id="A0A133PVW6"/>
<comment type="caution">
    <text evidence="1">The sequence shown here is derived from an EMBL/GenBank/DDBJ whole genome shotgun (WGS) entry which is preliminary data.</text>
</comment>